<dbReference type="Proteomes" id="UP000326759">
    <property type="component" value="Unassembled WGS sequence"/>
</dbReference>
<name>A0A5N5TKT3_9CRUS</name>
<dbReference type="InterPro" id="IPR051149">
    <property type="entry name" value="Spindly/BICDR_Dynein_Adapter"/>
</dbReference>
<protein>
    <submittedName>
        <fullName evidence="3">Uncharacterized protein</fullName>
    </submittedName>
</protein>
<evidence type="ECO:0000313" key="4">
    <source>
        <dbReference type="Proteomes" id="UP000326759"/>
    </source>
</evidence>
<dbReference type="OrthoDB" id="2121607at2759"/>
<keyword evidence="4" id="KW-1185">Reference proteome</keyword>
<reference evidence="3 4" key="1">
    <citation type="journal article" date="2019" name="PLoS Biol.">
        <title>Sex chromosomes control vertical transmission of feminizing Wolbachia symbionts in an isopod.</title>
        <authorList>
            <person name="Becking T."/>
            <person name="Chebbi M.A."/>
            <person name="Giraud I."/>
            <person name="Moumen B."/>
            <person name="Laverre T."/>
            <person name="Caubet Y."/>
            <person name="Peccoud J."/>
            <person name="Gilbert C."/>
            <person name="Cordaux R."/>
        </authorList>
    </citation>
    <scope>NUCLEOTIDE SEQUENCE [LARGE SCALE GENOMIC DNA]</scope>
    <source>
        <strain evidence="3">ANa2</strain>
        <tissue evidence="3">Whole body excluding digestive tract and cuticle</tissue>
    </source>
</reference>
<gene>
    <name evidence="3" type="ORF">Anas_06556</name>
</gene>
<evidence type="ECO:0000256" key="2">
    <source>
        <dbReference type="SAM" id="Coils"/>
    </source>
</evidence>
<dbReference type="PANTHER" id="PTHR32123">
    <property type="entry name" value="BICD FAMILY-LIKE CARGO ADAPTER"/>
    <property type="match status" value="1"/>
</dbReference>
<comment type="caution">
    <text evidence="3">The sequence shown here is derived from an EMBL/GenBank/DDBJ whole genome shotgun (WGS) entry which is preliminary data.</text>
</comment>
<keyword evidence="1 2" id="KW-0175">Coiled coil</keyword>
<proteinExistence type="predicted"/>
<dbReference type="AlphaFoldDB" id="A0A5N5TKT3"/>
<sequence>MFGHWLGLPNAQMFSIACRNKMEDVNLKIIDALKKELEEKERNLILAAKYGKDLLDQNAELHFKMEKLIQEDEKKIENLEQEKYTISLKLEAKEKMLASIVCEMESQEKIHCDKLQKICKENEEHTLKLNHTVGIYETLKFKFAL</sequence>
<feature type="coiled-coil region" evidence="2">
    <location>
        <begin position="30"/>
        <end position="96"/>
    </location>
</feature>
<evidence type="ECO:0000313" key="3">
    <source>
        <dbReference type="EMBL" id="KAB7506767.1"/>
    </source>
</evidence>
<accession>A0A5N5TKT3</accession>
<dbReference type="PANTHER" id="PTHR32123:SF9">
    <property type="entry name" value="PROTEIN SPINDLY"/>
    <property type="match status" value="1"/>
</dbReference>
<dbReference type="EMBL" id="SEYY01000667">
    <property type="protein sequence ID" value="KAB7506767.1"/>
    <property type="molecule type" value="Genomic_DNA"/>
</dbReference>
<organism evidence="3 4">
    <name type="scientific">Armadillidium nasatum</name>
    <dbReference type="NCBI Taxonomy" id="96803"/>
    <lineage>
        <taxon>Eukaryota</taxon>
        <taxon>Metazoa</taxon>
        <taxon>Ecdysozoa</taxon>
        <taxon>Arthropoda</taxon>
        <taxon>Crustacea</taxon>
        <taxon>Multicrustacea</taxon>
        <taxon>Malacostraca</taxon>
        <taxon>Eumalacostraca</taxon>
        <taxon>Peracarida</taxon>
        <taxon>Isopoda</taxon>
        <taxon>Oniscidea</taxon>
        <taxon>Crinocheta</taxon>
        <taxon>Armadillidiidae</taxon>
        <taxon>Armadillidium</taxon>
    </lineage>
</organism>
<evidence type="ECO:0000256" key="1">
    <source>
        <dbReference type="ARBA" id="ARBA00023054"/>
    </source>
</evidence>